<comment type="similarity">
    <text evidence="15">Belongs to the calcium channel alpha-1 subunit (TC 1.A.1.11) family.</text>
</comment>
<organism evidence="19 20">
    <name type="scientific">Mortierella isabellina</name>
    <name type="common">Filamentous fungus</name>
    <name type="synonym">Umbelopsis isabellina</name>
    <dbReference type="NCBI Taxonomy" id="91625"/>
    <lineage>
        <taxon>Eukaryota</taxon>
        <taxon>Fungi</taxon>
        <taxon>Fungi incertae sedis</taxon>
        <taxon>Mucoromycota</taxon>
        <taxon>Mucoromycotina</taxon>
        <taxon>Umbelopsidomycetes</taxon>
        <taxon>Umbelopsidales</taxon>
        <taxon>Umbelopsidaceae</taxon>
        <taxon>Umbelopsis</taxon>
    </lineage>
</organism>
<evidence type="ECO:0000256" key="2">
    <source>
        <dbReference type="ARBA" id="ARBA00022448"/>
    </source>
</evidence>
<dbReference type="Proteomes" id="UP000654370">
    <property type="component" value="Unassembled WGS sequence"/>
</dbReference>
<evidence type="ECO:0000256" key="5">
    <source>
        <dbReference type="ARBA" id="ARBA00022568"/>
    </source>
</evidence>
<dbReference type="PANTHER" id="PTHR45628:SF7">
    <property type="entry name" value="VOLTAGE-DEPENDENT CALCIUM CHANNEL TYPE A SUBUNIT ALPHA-1"/>
    <property type="match status" value="1"/>
</dbReference>
<evidence type="ECO:0000256" key="13">
    <source>
        <dbReference type="ARBA" id="ARBA00023180"/>
    </source>
</evidence>
<keyword evidence="4" id="KW-0597">Phosphoprotein</keyword>
<keyword evidence="2" id="KW-0813">Transport</keyword>
<keyword evidence="12 17" id="KW-0472">Membrane</keyword>
<feature type="transmembrane region" description="Helical" evidence="17">
    <location>
        <begin position="188"/>
        <end position="218"/>
    </location>
</feature>
<feature type="transmembrane region" description="Helical" evidence="17">
    <location>
        <begin position="69"/>
        <end position="87"/>
    </location>
</feature>
<feature type="domain" description="EF-hand" evidence="18">
    <location>
        <begin position="654"/>
        <end position="689"/>
    </location>
</feature>
<evidence type="ECO:0000256" key="3">
    <source>
        <dbReference type="ARBA" id="ARBA00022475"/>
    </source>
</evidence>
<protein>
    <recommendedName>
        <fullName evidence="16">Calcium-channel protein CCH1</fullName>
    </recommendedName>
</protein>
<evidence type="ECO:0000259" key="18">
    <source>
        <dbReference type="PROSITE" id="PS50222"/>
    </source>
</evidence>
<feature type="transmembrane region" description="Helical" evidence="17">
    <location>
        <begin position="522"/>
        <end position="544"/>
    </location>
</feature>
<accession>A0A8H7PZK4</accession>
<feature type="transmembrane region" description="Helical" evidence="17">
    <location>
        <begin position="430"/>
        <end position="451"/>
    </location>
</feature>
<sequence>MNIYKPATLLEETTDDYEVVVADENRNAKQDHIPALPSLLFFSPNNRFRRWCKQVVGSSSGNEAERKSLFNWFIMACVLASIFIVVLDEPAARKLQQYIIDPETYDIIDYTLTAIFVLEIILRIIADGLIMIPDSYLRDPWNQLDFCVVILNVATVFGGTSQVPRALRTVRSFRILRLMRYFPGVRHIFADLLHGFPLMVDALLLTLLVLIPFCIYAVNIFGGKFYLCNDGSVGGLSECTAEYLTQIGDDPSSPSILIPRVWANPYGYDFDTFPDALLHLFDLTSTEGWILTLFSAMSMPSEADVQPQFDWNASTVYNCLYFIVFMVVAHGTVQLFVGVILENFKQRNGISTLTVPQRQYADLLRQLAQIKPARKQTQPSNPIRAFCYKLVGNKRGLFHKIMIGLVMLNIVIIATEYEGEPTVLSQLQDYAYIVFIFFYLAEVLIKVLGLGWNKWIQNKWNRYDCVIVICTATLCVLRFALETLWTQRLEQYLLVLVSIRLGQGFSSLQTLFHAVQASLPSILNVSAIFMMVMCLFAILFMEFFGLTKFGPYGNDHANFRSYGNSLLTLVRMTTGENWDFLMHDFTVTAPNCVSSSSSDYLDSDCGSPVWAYLMFVVFYIICTHIFLNLFTVVIISNFQYAYEHTARFTLITKSDLRKFKHAWAEVDPKGTGFISKDQIAALLKNLHGRLSLNIYDEPFSLQNLLALAKTELDEVSGEKAGSTYTHAELMDFRYRFDKVNERLQHLNCRATELKRKQYNMIYTELLWAETYRGISFDNALSIMAFRFIDPEQYLTLEPLLNRLEKMEKLQQDYAVQKVKGYFLTMAERKRYLRKLWHKHNEEEIARLSVLSANENHFIPGFSPQYPPQKPSIPRIVINNDGESED</sequence>
<feature type="transmembrane region" description="Helical" evidence="17">
    <location>
        <begin position="146"/>
        <end position="167"/>
    </location>
</feature>
<evidence type="ECO:0000313" key="20">
    <source>
        <dbReference type="Proteomes" id="UP000654370"/>
    </source>
</evidence>
<keyword evidence="9" id="KW-0851">Voltage-gated channel</keyword>
<evidence type="ECO:0000256" key="11">
    <source>
        <dbReference type="ARBA" id="ARBA00023065"/>
    </source>
</evidence>
<keyword evidence="8" id="KW-0106">Calcium</keyword>
<feature type="transmembrane region" description="Helical" evidence="17">
    <location>
        <begin position="107"/>
        <end position="126"/>
    </location>
</feature>
<dbReference type="SUPFAM" id="SSF81324">
    <property type="entry name" value="Voltage-gated potassium channels"/>
    <property type="match status" value="2"/>
</dbReference>
<dbReference type="PROSITE" id="PS50222">
    <property type="entry name" value="EF_HAND_2"/>
    <property type="match status" value="1"/>
</dbReference>
<reference evidence="19" key="1">
    <citation type="submission" date="2020-12" db="EMBL/GenBank/DDBJ databases">
        <title>Metabolic potential, ecology and presence of endohyphal bacteria is reflected in genomic diversity of Mucoromycotina.</title>
        <authorList>
            <person name="Muszewska A."/>
            <person name="Okrasinska A."/>
            <person name="Steczkiewicz K."/>
            <person name="Drgas O."/>
            <person name="Orlowska M."/>
            <person name="Perlinska-Lenart U."/>
            <person name="Aleksandrzak-Piekarczyk T."/>
            <person name="Szatraj K."/>
            <person name="Zielenkiewicz U."/>
            <person name="Pilsyk S."/>
            <person name="Malc E."/>
            <person name="Mieczkowski P."/>
            <person name="Kruszewska J.S."/>
            <person name="Biernat P."/>
            <person name="Pawlowska J."/>
        </authorList>
    </citation>
    <scope>NUCLEOTIDE SEQUENCE</scope>
    <source>
        <strain evidence="19">WA0000067209</strain>
    </source>
</reference>
<evidence type="ECO:0000256" key="4">
    <source>
        <dbReference type="ARBA" id="ARBA00022553"/>
    </source>
</evidence>
<feature type="transmembrane region" description="Helical" evidence="17">
    <location>
        <begin position="320"/>
        <end position="341"/>
    </location>
</feature>
<evidence type="ECO:0000256" key="7">
    <source>
        <dbReference type="ARBA" id="ARBA00022692"/>
    </source>
</evidence>
<keyword evidence="5" id="KW-0109">Calcium transport</keyword>
<evidence type="ECO:0000256" key="10">
    <source>
        <dbReference type="ARBA" id="ARBA00022989"/>
    </source>
</evidence>
<evidence type="ECO:0000256" key="15">
    <source>
        <dbReference type="ARBA" id="ARBA00061395"/>
    </source>
</evidence>
<dbReference type="SUPFAM" id="SSF47473">
    <property type="entry name" value="EF-hand"/>
    <property type="match status" value="1"/>
</dbReference>
<evidence type="ECO:0000256" key="9">
    <source>
        <dbReference type="ARBA" id="ARBA00022882"/>
    </source>
</evidence>
<keyword evidence="20" id="KW-1185">Reference proteome</keyword>
<keyword evidence="11" id="KW-0406">Ion transport</keyword>
<dbReference type="EMBL" id="JAEPQZ010000003">
    <property type="protein sequence ID" value="KAG2183342.1"/>
    <property type="molecule type" value="Genomic_DNA"/>
</dbReference>
<feature type="transmembrane region" description="Helical" evidence="17">
    <location>
        <begin position="397"/>
        <end position="415"/>
    </location>
</feature>
<evidence type="ECO:0000256" key="8">
    <source>
        <dbReference type="ARBA" id="ARBA00022837"/>
    </source>
</evidence>
<gene>
    <name evidence="19" type="ORF">INT43_006347</name>
</gene>
<evidence type="ECO:0000256" key="14">
    <source>
        <dbReference type="ARBA" id="ARBA00023303"/>
    </source>
</evidence>
<name>A0A8H7PZK4_MORIS</name>
<evidence type="ECO:0000256" key="6">
    <source>
        <dbReference type="ARBA" id="ARBA00022673"/>
    </source>
</evidence>
<dbReference type="InterPro" id="IPR027359">
    <property type="entry name" value="Volt_channel_dom_sf"/>
</dbReference>
<dbReference type="Gene3D" id="1.10.238.10">
    <property type="entry name" value="EF-hand"/>
    <property type="match status" value="1"/>
</dbReference>
<dbReference type="GO" id="GO:0098703">
    <property type="term" value="P:calcium ion import across plasma membrane"/>
    <property type="evidence" value="ECO:0007669"/>
    <property type="project" value="TreeGrafter"/>
</dbReference>
<dbReference type="Gene3D" id="1.10.287.70">
    <property type="match status" value="2"/>
</dbReference>
<dbReference type="FunFam" id="1.10.287.70:FF:000093">
    <property type="entry name" value="Calcium channel subunit Cch1"/>
    <property type="match status" value="1"/>
</dbReference>
<dbReference type="AlphaFoldDB" id="A0A8H7PZK4"/>
<keyword evidence="6" id="KW-0107">Calcium channel</keyword>
<dbReference type="OrthoDB" id="416585at2759"/>
<dbReference type="PANTHER" id="PTHR45628">
    <property type="entry name" value="VOLTAGE-DEPENDENT CALCIUM CHANNEL TYPE A SUBUNIT ALPHA-1"/>
    <property type="match status" value="1"/>
</dbReference>
<dbReference type="InterPro" id="IPR050599">
    <property type="entry name" value="VDCC_alpha-1_subunit"/>
</dbReference>
<comment type="caution">
    <text evidence="19">The sequence shown here is derived from an EMBL/GenBank/DDBJ whole genome shotgun (WGS) entry which is preliminary data.</text>
</comment>
<comment type="subcellular location">
    <subcellularLocation>
        <location evidence="1">Cell membrane</location>
        <topology evidence="1">Multi-pass membrane protein</topology>
    </subcellularLocation>
</comment>
<dbReference type="InterPro" id="IPR011992">
    <property type="entry name" value="EF-hand-dom_pair"/>
</dbReference>
<feature type="non-terminal residue" evidence="19">
    <location>
        <position position="1"/>
    </location>
</feature>
<dbReference type="InterPro" id="IPR005821">
    <property type="entry name" value="Ion_trans_dom"/>
</dbReference>
<keyword evidence="14" id="KW-0407">Ion channel</keyword>
<keyword evidence="7 17" id="KW-0812">Transmembrane</keyword>
<evidence type="ECO:0000313" key="19">
    <source>
        <dbReference type="EMBL" id="KAG2183342.1"/>
    </source>
</evidence>
<feature type="transmembrane region" description="Helical" evidence="17">
    <location>
        <begin position="609"/>
        <end position="635"/>
    </location>
</feature>
<dbReference type="InterPro" id="IPR002048">
    <property type="entry name" value="EF_hand_dom"/>
</dbReference>
<keyword evidence="10 17" id="KW-1133">Transmembrane helix</keyword>
<dbReference type="GO" id="GO:0008331">
    <property type="term" value="F:high voltage-gated calcium channel activity"/>
    <property type="evidence" value="ECO:0007669"/>
    <property type="project" value="TreeGrafter"/>
</dbReference>
<proteinExistence type="inferred from homology"/>
<evidence type="ECO:0000256" key="12">
    <source>
        <dbReference type="ARBA" id="ARBA00023136"/>
    </source>
</evidence>
<dbReference type="GO" id="GO:0005509">
    <property type="term" value="F:calcium ion binding"/>
    <property type="evidence" value="ECO:0007669"/>
    <property type="project" value="InterPro"/>
</dbReference>
<evidence type="ECO:0000256" key="16">
    <source>
        <dbReference type="ARBA" id="ARBA00067459"/>
    </source>
</evidence>
<dbReference type="Pfam" id="PF00520">
    <property type="entry name" value="Ion_trans"/>
    <property type="match status" value="2"/>
</dbReference>
<dbReference type="GO" id="GO:0005891">
    <property type="term" value="C:voltage-gated calcium channel complex"/>
    <property type="evidence" value="ECO:0007669"/>
    <property type="project" value="TreeGrafter"/>
</dbReference>
<evidence type="ECO:0000256" key="17">
    <source>
        <dbReference type="SAM" id="Phobius"/>
    </source>
</evidence>
<evidence type="ECO:0000256" key="1">
    <source>
        <dbReference type="ARBA" id="ARBA00004651"/>
    </source>
</evidence>
<keyword evidence="3" id="KW-1003">Cell membrane</keyword>
<keyword evidence="13" id="KW-0325">Glycoprotein</keyword>
<dbReference type="Gene3D" id="1.20.120.350">
    <property type="entry name" value="Voltage-gated potassium channels. Chain C"/>
    <property type="match status" value="2"/>
</dbReference>